<dbReference type="RefSeq" id="WP_265653973.1">
    <property type="nucleotide sequence ID" value="NZ_RCAS01000015.1"/>
</dbReference>
<reference evidence="2" key="1">
    <citation type="submission" date="2023-07" db="EMBL/GenBank/DDBJ databases">
        <title>Verminephrobacter genomes.</title>
        <authorList>
            <person name="Lund M.B."/>
        </authorList>
    </citation>
    <scope>NUCLEOTIDE SEQUENCE [LARGE SCALE GENOMIC DNA]</scope>
    <source>
        <strain evidence="2">AtM5-05</strain>
    </source>
</reference>
<comment type="caution">
    <text evidence="1">The sequence shown here is derived from an EMBL/GenBank/DDBJ whole genome shotgun (WGS) entry which is preliminary data.</text>
</comment>
<proteinExistence type="predicted"/>
<dbReference type="Proteomes" id="UP001208935">
    <property type="component" value="Unassembled WGS sequence"/>
</dbReference>
<organism evidence="1 2">
    <name type="scientific">Verminephrobacter aporrectodeae subsp. tuberculatae</name>
    <dbReference type="NCBI Taxonomy" id="1110392"/>
    <lineage>
        <taxon>Bacteria</taxon>
        <taxon>Pseudomonadati</taxon>
        <taxon>Pseudomonadota</taxon>
        <taxon>Betaproteobacteria</taxon>
        <taxon>Burkholderiales</taxon>
        <taxon>Comamonadaceae</taxon>
        <taxon>Verminephrobacter</taxon>
    </lineage>
</organism>
<name>A0ABT3KYR9_9BURK</name>
<evidence type="ECO:0000313" key="2">
    <source>
        <dbReference type="Proteomes" id="UP001208935"/>
    </source>
</evidence>
<sequence length="105" mass="11136">METGIQWTAEAALHALRLGVCRGGRSARAKAATMEKAIFTGFGTLRKQTRKPDGQHLVACPPGLTADTTVFAIARNAEMNGPHGAEARYCPQGFAMEAASAAPWH</sequence>
<keyword evidence="2" id="KW-1185">Reference proteome</keyword>
<accession>A0ABT3KYR9</accession>
<evidence type="ECO:0000313" key="1">
    <source>
        <dbReference type="EMBL" id="MCW5323396.1"/>
    </source>
</evidence>
<dbReference type="EMBL" id="QZCW01000004">
    <property type="protein sequence ID" value="MCW5323396.1"/>
    <property type="molecule type" value="Genomic_DNA"/>
</dbReference>
<protein>
    <submittedName>
        <fullName evidence="1">Uncharacterized protein</fullName>
    </submittedName>
</protein>
<gene>
    <name evidence="1" type="ORF">D5039_20310</name>
</gene>